<dbReference type="EMBL" id="JAATIQ010000564">
    <property type="protein sequence ID" value="KAF4351202.1"/>
    <property type="molecule type" value="Genomic_DNA"/>
</dbReference>
<dbReference type="GO" id="GO:0008234">
    <property type="term" value="F:cysteine-type peptidase activity"/>
    <property type="evidence" value="ECO:0007669"/>
    <property type="project" value="InterPro"/>
</dbReference>
<evidence type="ECO:0000256" key="1">
    <source>
        <dbReference type="ARBA" id="ARBA00022670"/>
    </source>
</evidence>
<sequence>MRFNLSLSSRAHGSSSTSLSTRHKMVRLRWMSYIHIVEGIHTKIEKVSHEDEDDVEDDDEDEGENEEGENEESDNEENEEGYSQLPVEDDDVVMAGLKAIAKFYQSYALVPYDPQLVSSTNLDLTSVVNIEESDPNVAVENFIDIDEVTPPVERRILKPGLHLQSPYAKQLSSSSKPTIVTSKEGYEWSFLYFVPANNKLEPAEDVVSLKKKAKYSTATNMKITTTYCYFNSSIRTPKYEAASLLSLEPYSVFMMSFLTLPAFVNPTTHFTIVNAEALPEQVDNDCGAFVADFAEYFIEGKNISANFDVEEYRLIKAFCVENVESEPESPPKSPKKTTAKARGKAEEKDMIEYVDNLLHNLKQILNYKAMLKN</sequence>
<accession>A0A7J6DYI9</accession>
<keyword evidence="1" id="KW-0645">Protease</keyword>
<name>A0A7J6DYI9_CANSA</name>
<organism evidence="5 6">
    <name type="scientific">Cannabis sativa</name>
    <name type="common">Hemp</name>
    <name type="synonym">Marijuana</name>
    <dbReference type="NCBI Taxonomy" id="3483"/>
    <lineage>
        <taxon>Eukaryota</taxon>
        <taxon>Viridiplantae</taxon>
        <taxon>Streptophyta</taxon>
        <taxon>Embryophyta</taxon>
        <taxon>Tracheophyta</taxon>
        <taxon>Spermatophyta</taxon>
        <taxon>Magnoliopsida</taxon>
        <taxon>eudicotyledons</taxon>
        <taxon>Gunneridae</taxon>
        <taxon>Pentapetalae</taxon>
        <taxon>rosids</taxon>
        <taxon>fabids</taxon>
        <taxon>Rosales</taxon>
        <taxon>Cannabaceae</taxon>
        <taxon>Cannabis</taxon>
    </lineage>
</organism>
<evidence type="ECO:0000259" key="4">
    <source>
        <dbReference type="Pfam" id="PF02902"/>
    </source>
</evidence>
<feature type="region of interest" description="Disordered" evidence="3">
    <location>
        <begin position="325"/>
        <end position="346"/>
    </location>
</feature>
<evidence type="ECO:0000256" key="2">
    <source>
        <dbReference type="ARBA" id="ARBA00022801"/>
    </source>
</evidence>
<dbReference type="Pfam" id="PF02902">
    <property type="entry name" value="Peptidase_C48"/>
    <property type="match status" value="1"/>
</dbReference>
<dbReference type="Proteomes" id="UP000583929">
    <property type="component" value="Unassembled WGS sequence"/>
</dbReference>
<dbReference type="InterPro" id="IPR003653">
    <property type="entry name" value="Peptidase_C48_C"/>
</dbReference>
<gene>
    <name evidence="5" type="ORF">G4B88_023213</name>
</gene>
<protein>
    <recommendedName>
        <fullName evidence="4">Ubiquitin-like protease family profile domain-containing protein</fullName>
    </recommendedName>
</protein>
<proteinExistence type="predicted"/>
<dbReference type="AlphaFoldDB" id="A0A7J6DYI9"/>
<reference evidence="5 6" key="1">
    <citation type="journal article" date="2020" name="bioRxiv">
        <title>Sequence and annotation of 42 cannabis genomes reveals extensive copy number variation in cannabinoid synthesis and pathogen resistance genes.</title>
        <authorList>
            <person name="Mckernan K.J."/>
            <person name="Helbert Y."/>
            <person name="Kane L.T."/>
            <person name="Ebling H."/>
            <person name="Zhang L."/>
            <person name="Liu B."/>
            <person name="Eaton Z."/>
            <person name="Mclaughlin S."/>
            <person name="Kingan S."/>
            <person name="Baybayan P."/>
            <person name="Concepcion G."/>
            <person name="Jordan M."/>
            <person name="Riva A."/>
            <person name="Barbazuk W."/>
            <person name="Harkins T."/>
        </authorList>
    </citation>
    <scope>NUCLEOTIDE SEQUENCE [LARGE SCALE GENOMIC DNA]</scope>
    <source>
        <strain evidence="6">cv. Jamaican Lion 4</strain>
        <tissue evidence="5">Leaf</tissue>
    </source>
</reference>
<feature type="region of interest" description="Disordered" evidence="3">
    <location>
        <begin position="45"/>
        <end position="86"/>
    </location>
</feature>
<keyword evidence="6" id="KW-1185">Reference proteome</keyword>
<keyword evidence="2" id="KW-0378">Hydrolase</keyword>
<comment type="caution">
    <text evidence="5">The sequence shown here is derived from an EMBL/GenBank/DDBJ whole genome shotgun (WGS) entry which is preliminary data.</text>
</comment>
<feature type="compositionally biased region" description="Basic residues" evidence="3">
    <location>
        <begin position="333"/>
        <end position="342"/>
    </location>
</feature>
<evidence type="ECO:0000313" key="5">
    <source>
        <dbReference type="EMBL" id="KAF4351202.1"/>
    </source>
</evidence>
<evidence type="ECO:0000256" key="3">
    <source>
        <dbReference type="SAM" id="MobiDB-lite"/>
    </source>
</evidence>
<feature type="domain" description="Ubiquitin-like protease family profile" evidence="4">
    <location>
        <begin position="207"/>
        <end position="317"/>
    </location>
</feature>
<dbReference type="GO" id="GO:0006508">
    <property type="term" value="P:proteolysis"/>
    <property type="evidence" value="ECO:0007669"/>
    <property type="project" value="UniProtKB-KW"/>
</dbReference>
<evidence type="ECO:0000313" key="6">
    <source>
        <dbReference type="Proteomes" id="UP000583929"/>
    </source>
</evidence>
<feature type="compositionally biased region" description="Acidic residues" evidence="3">
    <location>
        <begin position="50"/>
        <end position="80"/>
    </location>
</feature>